<gene>
    <name evidence="2" type="ORF">DT603_03980</name>
</gene>
<accession>A0ABX0A8Z4</accession>
<keyword evidence="3" id="KW-1185">Reference proteome</keyword>
<protein>
    <submittedName>
        <fullName evidence="2">DUF4381 domain-containing protein</fullName>
    </submittedName>
</protein>
<dbReference type="EMBL" id="QOVG01000002">
    <property type="protein sequence ID" value="NDK37997.1"/>
    <property type="molecule type" value="Genomic_DNA"/>
</dbReference>
<evidence type="ECO:0000313" key="3">
    <source>
        <dbReference type="Proteomes" id="UP001429354"/>
    </source>
</evidence>
<name>A0ABX0A8Z4_9GAMM</name>
<evidence type="ECO:0000313" key="2">
    <source>
        <dbReference type="EMBL" id="NDK37997.1"/>
    </source>
</evidence>
<proteinExistence type="predicted"/>
<keyword evidence="1" id="KW-1133">Transmembrane helix</keyword>
<organism evidence="2 3">
    <name type="scientific">Pseudoxanthomonas gei</name>
    <dbReference type="NCBI Taxonomy" id="1383030"/>
    <lineage>
        <taxon>Bacteria</taxon>
        <taxon>Pseudomonadati</taxon>
        <taxon>Pseudomonadota</taxon>
        <taxon>Gammaproteobacteria</taxon>
        <taxon>Lysobacterales</taxon>
        <taxon>Lysobacteraceae</taxon>
        <taxon>Pseudoxanthomonas</taxon>
    </lineage>
</organism>
<sequence>MQASELVLRDVHVPAAPSLWPPAPGWWLMAAALMLVVAVAWWIRRRRSRRLRAWSELFEEACTGAPSSQAGAASELLRRAARRIDSSADRLQGEAWLRFLDGTGKRRDFSEGPGRLLLEGGYRRELPAKQWDAARELARQRYLALMAKRK</sequence>
<keyword evidence="1" id="KW-0472">Membrane</keyword>
<dbReference type="InterPro" id="IPR025489">
    <property type="entry name" value="DUF4381"/>
</dbReference>
<comment type="caution">
    <text evidence="2">The sequence shown here is derived from an EMBL/GenBank/DDBJ whole genome shotgun (WGS) entry which is preliminary data.</text>
</comment>
<dbReference type="RefSeq" id="WP_162348561.1">
    <property type="nucleotide sequence ID" value="NZ_QOVG01000002.1"/>
</dbReference>
<keyword evidence="1" id="KW-0812">Transmembrane</keyword>
<dbReference type="Proteomes" id="UP001429354">
    <property type="component" value="Unassembled WGS sequence"/>
</dbReference>
<reference evidence="2 3" key="1">
    <citation type="submission" date="2018-07" db="EMBL/GenBank/DDBJ databases">
        <title>Whole genome Sequencing of Pseudoxanthomonas gei KCTC 32298 (T).</title>
        <authorList>
            <person name="Kumar S."/>
            <person name="Bansal K."/>
            <person name="Kaur A."/>
            <person name="Patil P."/>
            <person name="Sharma S."/>
            <person name="Patil P.B."/>
        </authorList>
    </citation>
    <scope>NUCLEOTIDE SEQUENCE [LARGE SCALE GENOMIC DNA]</scope>
    <source>
        <strain evidence="2 3">KCTC 32298</strain>
    </source>
</reference>
<evidence type="ECO:0000256" key="1">
    <source>
        <dbReference type="SAM" id="Phobius"/>
    </source>
</evidence>
<dbReference type="Pfam" id="PF14316">
    <property type="entry name" value="DUF4381"/>
    <property type="match status" value="1"/>
</dbReference>
<feature type="transmembrane region" description="Helical" evidence="1">
    <location>
        <begin position="25"/>
        <end position="43"/>
    </location>
</feature>